<dbReference type="PANTHER" id="PTHR10367">
    <property type="entry name" value="MRNA-CAPPING ENZYME"/>
    <property type="match status" value="1"/>
</dbReference>
<evidence type="ECO:0000259" key="2">
    <source>
        <dbReference type="PROSITE" id="PS50056"/>
    </source>
</evidence>
<dbReference type="SUPFAM" id="SSF52799">
    <property type="entry name" value="(Phosphotyrosine protein) phosphatases II"/>
    <property type="match status" value="1"/>
</dbReference>
<dbReference type="PANTHER" id="PTHR10367:SF17">
    <property type="entry name" value="MRNA-CAPPING ENZYME"/>
    <property type="match status" value="1"/>
</dbReference>
<dbReference type="Proteomes" id="UP001196413">
    <property type="component" value="Unassembled WGS sequence"/>
</dbReference>
<evidence type="ECO:0000256" key="1">
    <source>
        <dbReference type="SAM" id="MobiDB-lite"/>
    </source>
</evidence>
<dbReference type="InterPro" id="IPR016130">
    <property type="entry name" value="Tyr_Pase_AS"/>
</dbReference>
<dbReference type="AlphaFoldDB" id="A0AAD5LZV4"/>
<dbReference type="EMBL" id="JAHQIW010000520">
    <property type="protein sequence ID" value="KAJ1348575.1"/>
    <property type="molecule type" value="Genomic_DNA"/>
</dbReference>
<dbReference type="Pfam" id="PF00782">
    <property type="entry name" value="DSPc"/>
    <property type="match status" value="1"/>
</dbReference>
<feature type="compositionally biased region" description="Basic and acidic residues" evidence="1">
    <location>
        <begin position="125"/>
        <end position="135"/>
    </location>
</feature>
<dbReference type="InterPro" id="IPR029021">
    <property type="entry name" value="Prot-tyrosine_phosphatase-like"/>
</dbReference>
<accession>A0AAD5LZV4</accession>
<reference evidence="3" key="1">
    <citation type="submission" date="2021-06" db="EMBL/GenBank/DDBJ databases">
        <title>Parelaphostrongylus tenuis whole genome reference sequence.</title>
        <authorList>
            <person name="Garwood T.J."/>
            <person name="Larsen P.A."/>
            <person name="Fountain-Jones N.M."/>
            <person name="Garbe J.R."/>
            <person name="Macchietto M.G."/>
            <person name="Kania S.A."/>
            <person name="Gerhold R.W."/>
            <person name="Richards J.E."/>
            <person name="Wolf T.M."/>
        </authorList>
    </citation>
    <scope>NUCLEOTIDE SEQUENCE</scope>
    <source>
        <strain evidence="3">MNPRO001-30</strain>
        <tissue evidence="3">Meninges</tissue>
    </source>
</reference>
<keyword evidence="4" id="KW-1185">Reference proteome</keyword>
<dbReference type="Gene3D" id="3.90.190.10">
    <property type="entry name" value="Protein tyrosine phosphatase superfamily"/>
    <property type="match status" value="1"/>
</dbReference>
<proteinExistence type="predicted"/>
<sequence>MPLFGHDTSPTREETARFVQLVQDFTKNHPGEIVGVHCTHGFNRTGFLIVAYMAIARKWTVASAVLTFAKARPCGIYKQDYLAALFGRYGNANECLEAPKEPSWEYSDALGYDNSSEASTSVSHENTEGIERSEAGRQFMDGSLQGTVPYMDSVEKRCSKARQ</sequence>
<comment type="caution">
    <text evidence="3">The sequence shown here is derived from an EMBL/GenBank/DDBJ whole genome shotgun (WGS) entry which is preliminary data.</text>
</comment>
<feature type="compositionally biased region" description="Polar residues" evidence="1">
    <location>
        <begin position="115"/>
        <end position="124"/>
    </location>
</feature>
<feature type="region of interest" description="Disordered" evidence="1">
    <location>
        <begin position="115"/>
        <end position="163"/>
    </location>
</feature>
<evidence type="ECO:0000313" key="4">
    <source>
        <dbReference type="Proteomes" id="UP001196413"/>
    </source>
</evidence>
<dbReference type="GO" id="GO:0006370">
    <property type="term" value="P:7-methylguanosine mRNA capping"/>
    <property type="evidence" value="ECO:0007669"/>
    <property type="project" value="TreeGrafter"/>
</dbReference>
<organism evidence="3 4">
    <name type="scientific">Parelaphostrongylus tenuis</name>
    <name type="common">Meningeal worm</name>
    <dbReference type="NCBI Taxonomy" id="148309"/>
    <lineage>
        <taxon>Eukaryota</taxon>
        <taxon>Metazoa</taxon>
        <taxon>Ecdysozoa</taxon>
        <taxon>Nematoda</taxon>
        <taxon>Chromadorea</taxon>
        <taxon>Rhabditida</taxon>
        <taxon>Rhabditina</taxon>
        <taxon>Rhabditomorpha</taxon>
        <taxon>Strongyloidea</taxon>
        <taxon>Metastrongylidae</taxon>
        <taxon>Parelaphostrongylus</taxon>
    </lineage>
</organism>
<gene>
    <name evidence="3" type="ORF">KIN20_003907</name>
</gene>
<evidence type="ECO:0000313" key="3">
    <source>
        <dbReference type="EMBL" id="KAJ1348575.1"/>
    </source>
</evidence>
<dbReference type="InterPro" id="IPR051029">
    <property type="entry name" value="mRNA_Capping_Enz/RNA_Phosphat"/>
</dbReference>
<protein>
    <recommendedName>
        <fullName evidence="2">Tyrosine specific protein phosphatases domain-containing protein</fullName>
    </recommendedName>
</protein>
<dbReference type="InterPro" id="IPR000387">
    <property type="entry name" value="Tyr_Pase_dom"/>
</dbReference>
<feature type="compositionally biased region" description="Basic and acidic residues" evidence="1">
    <location>
        <begin position="153"/>
        <end position="163"/>
    </location>
</feature>
<name>A0AAD5LZV4_PARTN</name>
<dbReference type="PROSITE" id="PS00383">
    <property type="entry name" value="TYR_PHOSPHATASE_1"/>
    <property type="match status" value="1"/>
</dbReference>
<dbReference type="InterPro" id="IPR000340">
    <property type="entry name" value="Dual-sp_phosphatase_cat-dom"/>
</dbReference>
<dbReference type="PROSITE" id="PS50056">
    <property type="entry name" value="TYR_PHOSPHATASE_2"/>
    <property type="match status" value="1"/>
</dbReference>
<feature type="domain" description="Tyrosine specific protein phosphatases" evidence="2">
    <location>
        <begin position="16"/>
        <end position="83"/>
    </location>
</feature>
<dbReference type="GO" id="GO:0004484">
    <property type="term" value="F:mRNA guanylyltransferase activity"/>
    <property type="evidence" value="ECO:0007669"/>
    <property type="project" value="TreeGrafter"/>
</dbReference>